<proteinExistence type="predicted"/>
<dbReference type="EMBL" id="JASSZA010000003">
    <property type="protein sequence ID" value="KAK2115085.1"/>
    <property type="molecule type" value="Genomic_DNA"/>
</dbReference>
<sequence>MWQSAHGAEKRTGDPQSTHFHVGSALILHKTGTEEWAQVRTVRVLRCSWHAASFQGRPCNRIHFEPESSRQNQAEKRSGGASGRTKAIRNCFHDALDRPRQREGTSH</sequence>
<comment type="caution">
    <text evidence="2">The sequence shown here is derived from an EMBL/GenBank/DDBJ whole genome shotgun (WGS) entry which is preliminary data.</text>
</comment>
<feature type="compositionally biased region" description="Basic and acidic residues" evidence="1">
    <location>
        <begin position="62"/>
        <end position="78"/>
    </location>
</feature>
<reference evidence="2 3" key="1">
    <citation type="submission" date="2023-05" db="EMBL/GenBank/DDBJ databases">
        <title>B98-5 Cell Line De Novo Hybrid Assembly: An Optical Mapping Approach.</title>
        <authorList>
            <person name="Kananen K."/>
            <person name="Auerbach J.A."/>
            <person name="Kautto E."/>
            <person name="Blachly J.S."/>
        </authorList>
    </citation>
    <scope>NUCLEOTIDE SEQUENCE [LARGE SCALE GENOMIC DNA]</scope>
    <source>
        <strain evidence="2">B95-8</strain>
        <tissue evidence="2">Cell line</tissue>
    </source>
</reference>
<organism evidence="2 3">
    <name type="scientific">Saguinus oedipus</name>
    <name type="common">Cotton-top tamarin</name>
    <name type="synonym">Oedipomidas oedipus</name>
    <dbReference type="NCBI Taxonomy" id="9490"/>
    <lineage>
        <taxon>Eukaryota</taxon>
        <taxon>Metazoa</taxon>
        <taxon>Chordata</taxon>
        <taxon>Craniata</taxon>
        <taxon>Vertebrata</taxon>
        <taxon>Euteleostomi</taxon>
        <taxon>Mammalia</taxon>
        <taxon>Eutheria</taxon>
        <taxon>Euarchontoglires</taxon>
        <taxon>Primates</taxon>
        <taxon>Haplorrhini</taxon>
        <taxon>Platyrrhini</taxon>
        <taxon>Cebidae</taxon>
        <taxon>Callitrichinae</taxon>
        <taxon>Saguinus</taxon>
    </lineage>
</organism>
<accession>A0ABQ9W0B9</accession>
<dbReference type="Proteomes" id="UP001266305">
    <property type="component" value="Unassembled WGS sequence"/>
</dbReference>
<feature type="compositionally biased region" description="Basic and acidic residues" evidence="1">
    <location>
        <begin position="91"/>
        <end position="107"/>
    </location>
</feature>
<name>A0ABQ9W0B9_SAGOE</name>
<evidence type="ECO:0000256" key="1">
    <source>
        <dbReference type="SAM" id="MobiDB-lite"/>
    </source>
</evidence>
<feature type="region of interest" description="Disordered" evidence="1">
    <location>
        <begin position="59"/>
        <end position="107"/>
    </location>
</feature>
<protein>
    <submittedName>
        <fullName evidence="2">Uncharacterized protein</fullName>
    </submittedName>
</protein>
<evidence type="ECO:0000313" key="3">
    <source>
        <dbReference type="Proteomes" id="UP001266305"/>
    </source>
</evidence>
<evidence type="ECO:0000313" key="2">
    <source>
        <dbReference type="EMBL" id="KAK2115085.1"/>
    </source>
</evidence>
<gene>
    <name evidence="2" type="ORF">P7K49_005711</name>
</gene>
<keyword evidence="3" id="KW-1185">Reference proteome</keyword>